<feature type="region of interest" description="Disordered" evidence="5">
    <location>
        <begin position="1"/>
        <end position="22"/>
    </location>
</feature>
<keyword evidence="3" id="KW-0378">Hydrolase</keyword>
<reference evidence="7" key="1">
    <citation type="submission" date="2020-05" db="EMBL/GenBank/DDBJ databases">
        <authorList>
            <person name="Chiriac C."/>
            <person name="Salcher M."/>
            <person name="Ghai R."/>
            <person name="Kavagutti S V."/>
        </authorList>
    </citation>
    <scope>NUCLEOTIDE SEQUENCE</scope>
</reference>
<dbReference type="InterPro" id="IPR024607">
    <property type="entry name" value="Sulfatase_CS"/>
</dbReference>
<dbReference type="Gene3D" id="3.30.1120.10">
    <property type="match status" value="1"/>
</dbReference>
<dbReference type="PANTHER" id="PTHR42693">
    <property type="entry name" value="ARYLSULFATASE FAMILY MEMBER"/>
    <property type="match status" value="1"/>
</dbReference>
<name>A0A6J6W0X9_9ZZZZ</name>
<gene>
    <name evidence="7" type="ORF">UFOPK2754_03414</name>
</gene>
<evidence type="ECO:0000256" key="2">
    <source>
        <dbReference type="ARBA" id="ARBA00022723"/>
    </source>
</evidence>
<evidence type="ECO:0000256" key="3">
    <source>
        <dbReference type="ARBA" id="ARBA00022801"/>
    </source>
</evidence>
<proteinExistence type="inferred from homology"/>
<accession>A0A6J6W0X9</accession>
<dbReference type="InterPro" id="IPR017850">
    <property type="entry name" value="Alkaline_phosphatase_core_sf"/>
</dbReference>
<evidence type="ECO:0000256" key="1">
    <source>
        <dbReference type="ARBA" id="ARBA00008779"/>
    </source>
</evidence>
<feature type="compositionally biased region" description="Basic and acidic residues" evidence="5">
    <location>
        <begin position="1"/>
        <end position="15"/>
    </location>
</feature>
<sequence length="758" mass="83061">MTSTQREPRVDDDHFAGTVGNTVPESVPYWPTPAKAPSGAPNVVFVVLDDVGFSDLGCYGSEIQTKAMDRLASRGVRFNNFHTTALCSPTRAALLTGRNHHSVGMGIVANWDTGFPGFRGRVTSRAATLAEMLHPQGYNAYAVGKWHLVPTDTMTSTGPYDHWPLQRGFDRYYGFLDGGTDHWSPDLVKDNHPIDPPRTEGYHLSADLADRAIDLVRDHRSVHPEKPFFLYFCFGAGHYPLHAPADYLQKYRGRYDAGWDVLRTERLARQIELGIVPEGTELAPRNADARPWAELNEAERLVSARLMEAYAGFLDHADTQLGRLLDTLDDTGASDNTIFVLLSDNGASGEGGAHGSLNYMGYTNGIPSPSAEELALRIDEIGGPTTSPMYASGWAMASNTPLKRYKGTTHAGGIRDPLIIAWPRGLDIEAGTIRAQYHHVSDIVPTVLELLGLEAPAVVRGVEQMPVEGTSIASSLRSPDAPTPKKQQYYEMFGRRAIWQDGWKAVAFHAQGEDFASDSWELYDTDNDFAELHDLAESEPERLAQLVEQWWIEARRYNVLPLDDRVMERFLVPKPKPITERDRFVYYRGLRVPSYGSPDIKDVSYTITARVDCTGLDVQAGQADGVLVCLGDRFCGYTLFVKGGHLVHDYNTAGTHYVARSTTPIPSGPATLAYTFTKSGAVKGTGVVTINGASAGSVDLARTLGMHLSPSGLTVGYGPLSPVSPEYDAPFPFGGELFDVVFELGNDRAEAPTNAYLD</sequence>
<comment type="similarity">
    <text evidence="1">Belongs to the sulfatase family.</text>
</comment>
<dbReference type="Gene3D" id="3.40.720.10">
    <property type="entry name" value="Alkaline Phosphatase, subunit A"/>
    <property type="match status" value="1"/>
</dbReference>
<dbReference type="EMBL" id="CAEZYR010000239">
    <property type="protein sequence ID" value="CAB4776693.1"/>
    <property type="molecule type" value="Genomic_DNA"/>
</dbReference>
<evidence type="ECO:0000259" key="6">
    <source>
        <dbReference type="Pfam" id="PF00884"/>
    </source>
</evidence>
<feature type="domain" description="Sulfatase N-terminal" evidence="6">
    <location>
        <begin position="41"/>
        <end position="452"/>
    </location>
</feature>
<dbReference type="GO" id="GO:0004065">
    <property type="term" value="F:arylsulfatase activity"/>
    <property type="evidence" value="ECO:0007669"/>
    <property type="project" value="TreeGrafter"/>
</dbReference>
<dbReference type="InterPro" id="IPR050738">
    <property type="entry name" value="Sulfatase"/>
</dbReference>
<keyword evidence="2" id="KW-0479">Metal-binding</keyword>
<dbReference type="GO" id="GO:0046872">
    <property type="term" value="F:metal ion binding"/>
    <property type="evidence" value="ECO:0007669"/>
    <property type="project" value="UniProtKB-KW"/>
</dbReference>
<evidence type="ECO:0000256" key="4">
    <source>
        <dbReference type="ARBA" id="ARBA00022837"/>
    </source>
</evidence>
<dbReference type="InterPro" id="IPR000917">
    <property type="entry name" value="Sulfatase_N"/>
</dbReference>
<evidence type="ECO:0000313" key="7">
    <source>
        <dbReference type="EMBL" id="CAB4776693.1"/>
    </source>
</evidence>
<dbReference type="PANTHER" id="PTHR42693:SF33">
    <property type="entry name" value="ARYLSULFATASE"/>
    <property type="match status" value="1"/>
</dbReference>
<protein>
    <submittedName>
        <fullName evidence="7">Unannotated protein</fullName>
    </submittedName>
</protein>
<evidence type="ECO:0000256" key="5">
    <source>
        <dbReference type="SAM" id="MobiDB-lite"/>
    </source>
</evidence>
<dbReference type="AlphaFoldDB" id="A0A6J6W0X9"/>
<dbReference type="CDD" id="cd16025">
    <property type="entry name" value="PAS_like"/>
    <property type="match status" value="1"/>
</dbReference>
<keyword evidence="4" id="KW-0106">Calcium</keyword>
<organism evidence="7">
    <name type="scientific">freshwater metagenome</name>
    <dbReference type="NCBI Taxonomy" id="449393"/>
    <lineage>
        <taxon>unclassified sequences</taxon>
        <taxon>metagenomes</taxon>
        <taxon>ecological metagenomes</taxon>
    </lineage>
</organism>
<dbReference type="Pfam" id="PF00884">
    <property type="entry name" value="Sulfatase"/>
    <property type="match status" value="1"/>
</dbReference>
<dbReference type="PROSITE" id="PS00523">
    <property type="entry name" value="SULFATASE_1"/>
    <property type="match status" value="1"/>
</dbReference>
<dbReference type="SUPFAM" id="SSF53649">
    <property type="entry name" value="Alkaline phosphatase-like"/>
    <property type="match status" value="1"/>
</dbReference>